<comment type="subcellular location">
    <subcellularLocation>
        <location evidence="1 9">Nucleus</location>
    </subcellularLocation>
</comment>
<feature type="domain" description="Mediator complex subunit Med13 C-terminal" evidence="11">
    <location>
        <begin position="1591"/>
        <end position="1976"/>
    </location>
</feature>
<evidence type="ECO:0000313" key="14">
    <source>
        <dbReference type="Proteomes" id="UP001217089"/>
    </source>
</evidence>
<feature type="compositionally biased region" description="Polar residues" evidence="10">
    <location>
        <begin position="645"/>
        <end position="663"/>
    </location>
</feature>
<reference evidence="13 14" key="1">
    <citation type="submission" date="2022-12" db="EMBL/GenBank/DDBJ databases">
        <title>Chromosome-level genome of Tegillarca granosa.</title>
        <authorList>
            <person name="Kim J."/>
        </authorList>
    </citation>
    <scope>NUCLEOTIDE SEQUENCE [LARGE SCALE GENOMIC DNA]</scope>
    <source>
        <strain evidence="13">Teg-2019</strain>
        <tissue evidence="13">Adductor muscle</tissue>
    </source>
</reference>
<feature type="compositionally biased region" description="Polar residues" evidence="10">
    <location>
        <begin position="587"/>
        <end position="600"/>
    </location>
</feature>
<keyword evidence="5 9" id="KW-0805">Transcription regulation</keyword>
<evidence type="ECO:0000256" key="9">
    <source>
        <dbReference type="RuleBase" id="RU364134"/>
    </source>
</evidence>
<protein>
    <recommendedName>
        <fullName evidence="3 9">Mediator of RNA polymerase II transcription subunit 13</fullName>
    </recommendedName>
</protein>
<comment type="caution">
    <text evidence="13">The sequence shown here is derived from an EMBL/GenBank/DDBJ whole genome shotgun (WGS) entry which is preliminary data.</text>
</comment>
<evidence type="ECO:0000256" key="8">
    <source>
        <dbReference type="ARBA" id="ARBA00023242"/>
    </source>
</evidence>
<proteinExistence type="inferred from homology"/>
<feature type="region of interest" description="Disordered" evidence="10">
    <location>
        <begin position="878"/>
        <end position="907"/>
    </location>
</feature>
<sequence length="1987" mass="220733">MKHENHYEEQPDSVLNNSYLGHLPVSPCCCVICLRKQVLIFTVSKNHGVTMSHPGPTGNGCSLEDCYTNLFALTDICGIKWRKLIADPDCCASVDHLDDPVLVSYSRCIQSDILCVWRRVQHNTDHRVTDHLSCNKELWLFWYGEEPSNLDKLLSTDLKEEEHGAWDKDKDKADGGLSYECRTLLFKAIHNLIESCWTGSGLKLTSFFPAAFETLSSKFENLHRTLFKCLLSKGFMRLGRWFVQPYDPAMSQADRSSHLSFSFNFFLHGESSVCASIEVKQHPPVWLLSPQHLTLAQENHASMQVILAPYGLNGTLTGHSYRDTDQSAKKVLDDWLKFYPIESSESRDGGIDINKIPPLVEVLVAGVRMKYPSCYVLICDSEDSPARMQTLPMQSLSRPQSVVPNGPLTPPTSPADASMMVGDIGVKVIPSNHYSGSQSEVSTVVASKTAEVLSSRIKEKVTQDHCVTSGISKRSMEMIPEDKVAGVWDFDDPTVKATCNCARHRTKNKVGLAGQGKGVVVGTGKHTKGDKPEKLERQQTRLNRSVPFHRRSPLTDDLLQFDMDVIPQVQVASGNNSFNSTNNSVSLPQLKNSSDINSVESPSPAAPSPLDEPNNQLVNNQSVDPTMPKLSPHPPAEAGTDKDSTNSNNVKPVSGDSNQTNVIPNGPNDFIKPNEASTPKPNVTGGGGGDVNVFSPSVWANQSEAKTASINNWIKSQQKQVDCFGMKRPNLPTLNSDIDELVTESLYNFDTIQNWYDFPAKKAKVEFRNPAMSPSQLESKQSLTLNTNMPGSQKHQKPLTPQPSLPDPYEFSDEASINPATEEDAKDSSRHNSDSYSFQEGKPMELGSISSPPATPTAAMTTSLTQVADLIPKTSDLDKLFESDSDNDDPFSSPTQTADKSLEDHKLTTITSEGTIAASELARMYPTPPSLENNTNSSPGAGNCHDHIMEINYIERPVIKMEMSTVSIEDLSKSCVFKPPDHVEFSGSSKYSPIDLANGKKSPIPETPEYKASWQYPMNLMDKSQHSSYINIPSIENIPSLPSRVPSSSAIEASPATFHQNSVGQQRTPLSYELQSPASNASSYLNKTLNSIDNQGTNHQIPEVDSLIVNVMLSDSRLNLYRDHNFDSCNICVCNMNIKGADVIFLPETSGVHEAQYKCSCGFSAIANRKCGHNAGLFYEDELDITGIRDDRYDHRKPSLISVDFHKDDHGDDKDDGNEITYLALDQGRQAMEHCAPNRLDDPQMKAVCLHRWQFLQGANLLPVNSQDEVGLLKGLQPILQDAIQNKRVIRLWERTYKLSGPLTWKEFHQLAGRGMDENCAPQPIPMFLVGHDRDWLSVSPFALRSWDKQLVEPYGKPRDIAYVVVAPENDHVLSCVKKFFKELSTVYELCRLGRHCPVSKVLRDGIMRVGKKATQKLADEQVDEWFKHIGDTPVAAKLRLYAQVCRYHLDSTQNTEGSSNQKDNSSHDFDRDDHGDCPALVVYLIDAFSYSQDWDDHLNRLSMLGLLRCYQQLHATLPEHLQNNITIMENTERGSNFQLLKSISFSVFTTCRWNLSHSILGKSLTGFGPAAASQVYLNKKRDKSGSPRLYSPPFILAPTKDIQSLLAESCGEKQEKNMVLFCVYCLSEDQRWLLASCTDERGEIMETCSINIEIPNRNRRKKASARKIGLQKLWDFILGVLSMTTTQCRLVIGRLGRLGHGELKGWSGLLSKKNLHQASKKFKDVCNTCSFQNNFAETPGILSASLVSLESHSSFHVMCDAANSQALPTEGGSIDLDSNNIVDDIGDDDTFFSGVIEDFGAMNEELNFLDVFQEMTSSPKTSLPGIGNVSDPGSPIMDAGRHSSSNLNGLSMGQNNQSIDPQDEAPNLLQQPLAMGYYISSAKPGILPKWFWSSCPESEYNCPSSFKAALHIHCSSNQDDFLQSTQNRNSHPLDSSLTCDVLRYVLENYNALSWLTFDTVKNDRQSCLPIHFVVLMQMYHALNAYV</sequence>
<organism evidence="13 14">
    <name type="scientific">Tegillarca granosa</name>
    <name type="common">Malaysian cockle</name>
    <name type="synonym">Anadara granosa</name>
    <dbReference type="NCBI Taxonomy" id="220873"/>
    <lineage>
        <taxon>Eukaryota</taxon>
        <taxon>Metazoa</taxon>
        <taxon>Spiralia</taxon>
        <taxon>Lophotrochozoa</taxon>
        <taxon>Mollusca</taxon>
        <taxon>Bivalvia</taxon>
        <taxon>Autobranchia</taxon>
        <taxon>Pteriomorphia</taxon>
        <taxon>Arcoida</taxon>
        <taxon>Arcoidea</taxon>
        <taxon>Arcidae</taxon>
        <taxon>Tegillarca</taxon>
    </lineage>
</organism>
<evidence type="ECO:0000256" key="6">
    <source>
        <dbReference type="ARBA" id="ARBA00023159"/>
    </source>
</evidence>
<name>A0ABQ9F8N5_TEGGR</name>
<evidence type="ECO:0000256" key="5">
    <source>
        <dbReference type="ARBA" id="ARBA00023015"/>
    </source>
</evidence>
<comment type="subunit">
    <text evidence="9">Component of the Mediator complex.</text>
</comment>
<dbReference type="InterPro" id="IPR051139">
    <property type="entry name" value="Mediator_complx_sub13"/>
</dbReference>
<feature type="region of interest" description="Disordered" evidence="10">
    <location>
        <begin position="573"/>
        <end position="689"/>
    </location>
</feature>
<dbReference type="InterPro" id="IPR009401">
    <property type="entry name" value="Med13_C"/>
</dbReference>
<keyword evidence="6 9" id="KW-0010">Activator</keyword>
<gene>
    <name evidence="13" type="ORF">KUTeg_010349</name>
</gene>
<keyword evidence="7 9" id="KW-0804">Transcription</keyword>
<comment type="similarity">
    <text evidence="2 9">Belongs to the Mediator complex subunit 13 family.</text>
</comment>
<evidence type="ECO:0000256" key="3">
    <source>
        <dbReference type="ARBA" id="ARBA00019618"/>
    </source>
</evidence>
<evidence type="ECO:0000256" key="10">
    <source>
        <dbReference type="SAM" id="MobiDB-lite"/>
    </source>
</evidence>
<accession>A0ABQ9F8N5</accession>
<keyword evidence="4 9" id="KW-0678">Repressor</keyword>
<feature type="region of interest" description="Disordered" evidence="10">
    <location>
        <begin position="771"/>
        <end position="857"/>
    </location>
</feature>
<keyword evidence="8 9" id="KW-0539">Nucleus</keyword>
<dbReference type="PANTHER" id="PTHR48249:SF3">
    <property type="entry name" value="MEDIATOR OF RNA POLYMERASE II TRANSCRIPTION SUBUNIT 13"/>
    <property type="match status" value="1"/>
</dbReference>
<dbReference type="PANTHER" id="PTHR48249">
    <property type="entry name" value="MEDIATOR OF RNA POLYMERASE II TRANSCRIPTION SUBUNIT 13"/>
    <property type="match status" value="1"/>
</dbReference>
<dbReference type="Proteomes" id="UP001217089">
    <property type="component" value="Unassembled WGS sequence"/>
</dbReference>
<evidence type="ECO:0000256" key="2">
    <source>
        <dbReference type="ARBA" id="ARBA00009354"/>
    </source>
</evidence>
<dbReference type="InterPro" id="IPR041285">
    <property type="entry name" value="MID_MedPIWI"/>
</dbReference>
<feature type="domain" description="MID" evidence="12">
    <location>
        <begin position="1359"/>
        <end position="1553"/>
    </location>
</feature>
<evidence type="ECO:0000256" key="7">
    <source>
        <dbReference type="ARBA" id="ARBA00023163"/>
    </source>
</evidence>
<evidence type="ECO:0000313" key="13">
    <source>
        <dbReference type="EMBL" id="KAJ8312976.1"/>
    </source>
</evidence>
<evidence type="ECO:0000259" key="11">
    <source>
        <dbReference type="Pfam" id="PF06333"/>
    </source>
</evidence>
<feature type="compositionally biased region" description="Polar residues" evidence="10">
    <location>
        <begin position="772"/>
        <end position="793"/>
    </location>
</feature>
<feature type="compositionally biased region" description="Polar residues" evidence="10">
    <location>
        <begin position="1453"/>
        <end position="1464"/>
    </location>
</feature>
<dbReference type="Pfam" id="PF18296">
    <property type="entry name" value="MID_MedPIWI"/>
    <property type="match status" value="1"/>
</dbReference>
<feature type="region of interest" description="Disordered" evidence="10">
    <location>
        <begin position="1453"/>
        <end position="1472"/>
    </location>
</feature>
<evidence type="ECO:0000259" key="12">
    <source>
        <dbReference type="Pfam" id="PF18296"/>
    </source>
</evidence>
<keyword evidence="14" id="KW-1185">Reference proteome</keyword>
<evidence type="ECO:0000256" key="1">
    <source>
        <dbReference type="ARBA" id="ARBA00004123"/>
    </source>
</evidence>
<dbReference type="Pfam" id="PF06333">
    <property type="entry name" value="Med13_C"/>
    <property type="match status" value="1"/>
</dbReference>
<evidence type="ECO:0000256" key="4">
    <source>
        <dbReference type="ARBA" id="ARBA00022491"/>
    </source>
</evidence>
<feature type="compositionally biased region" description="Low complexity" evidence="10">
    <location>
        <begin position="573"/>
        <end position="586"/>
    </location>
</feature>
<comment type="function">
    <text evidence="9">Component of the Mediator complex, a coactivator involved in regulated transcription of nearly all RNA polymerase II-dependent genes. Mediator functions as a bridge to convey information from gene-specific regulatory proteins to the basal RNA polymerase II transcription machinery. Mediator is recruited to promoters by direct interactions with regulatory proteins and serves as a scaffold for the assembly of a functional preinitiation complex with RNA polymerase II and the general transcription factors.</text>
</comment>
<dbReference type="EMBL" id="JARBDR010000440">
    <property type="protein sequence ID" value="KAJ8312976.1"/>
    <property type="molecule type" value="Genomic_DNA"/>
</dbReference>
<feature type="compositionally biased region" description="Polar residues" evidence="10">
    <location>
        <begin position="613"/>
        <end position="624"/>
    </location>
</feature>